<dbReference type="InterPro" id="IPR010280">
    <property type="entry name" value="U5_MeTrfase_fam"/>
</dbReference>
<evidence type="ECO:0000256" key="6">
    <source>
        <dbReference type="PROSITE-ProRule" id="PRU01024"/>
    </source>
</evidence>
<dbReference type="InterPro" id="IPR000504">
    <property type="entry name" value="RRM_dom"/>
</dbReference>
<evidence type="ECO:0000256" key="1">
    <source>
        <dbReference type="ARBA" id="ARBA00022603"/>
    </source>
</evidence>
<dbReference type="Pfam" id="PF05958">
    <property type="entry name" value="tRNA_U5-meth_tr"/>
    <property type="match status" value="1"/>
</dbReference>
<comment type="catalytic activity">
    <reaction evidence="5">
        <text>uridine(54) in tRNA + S-adenosyl-L-methionine = 5-methyluridine(54) in tRNA + S-adenosyl-L-homocysteine + H(+)</text>
        <dbReference type="Rhea" id="RHEA:42712"/>
        <dbReference type="Rhea" id="RHEA-COMP:10167"/>
        <dbReference type="Rhea" id="RHEA-COMP:10193"/>
        <dbReference type="ChEBI" id="CHEBI:15378"/>
        <dbReference type="ChEBI" id="CHEBI:57856"/>
        <dbReference type="ChEBI" id="CHEBI:59789"/>
        <dbReference type="ChEBI" id="CHEBI:65315"/>
        <dbReference type="ChEBI" id="CHEBI:74447"/>
        <dbReference type="EC" id="2.1.1.35"/>
    </reaction>
    <physiologicalReaction direction="left-to-right" evidence="5">
        <dbReference type="Rhea" id="RHEA:42713"/>
    </physiologicalReaction>
</comment>
<dbReference type="AlphaFoldDB" id="A0ABD2HS93"/>
<dbReference type="PANTHER" id="PTHR45904">
    <property type="entry name" value="TRNA (URACIL-5-)-METHYLTRANSFERASE"/>
    <property type="match status" value="1"/>
</dbReference>
<proteinExistence type="inferred from homology"/>
<dbReference type="EMBL" id="JBICBT010001409">
    <property type="protein sequence ID" value="KAL3068120.1"/>
    <property type="molecule type" value="Genomic_DNA"/>
</dbReference>
<evidence type="ECO:0000256" key="3">
    <source>
        <dbReference type="ARBA" id="ARBA00022691"/>
    </source>
</evidence>
<dbReference type="GO" id="GO:0006396">
    <property type="term" value="P:RNA processing"/>
    <property type="evidence" value="ECO:0007669"/>
    <property type="project" value="UniProtKB-ARBA"/>
</dbReference>
<evidence type="ECO:0000259" key="8">
    <source>
        <dbReference type="SMART" id="SM00360"/>
    </source>
</evidence>
<dbReference type="InterPro" id="IPR029063">
    <property type="entry name" value="SAM-dependent_MTases_sf"/>
</dbReference>
<accession>A0ABD2HS93</accession>
<dbReference type="EC" id="2.1.1.35" evidence="4"/>
<dbReference type="InterPro" id="IPR030391">
    <property type="entry name" value="MeTrfase_TrmA_CS"/>
</dbReference>
<feature type="binding site" evidence="6">
    <location>
        <position position="486"/>
    </location>
    <ligand>
        <name>S-adenosyl-L-methionine</name>
        <dbReference type="ChEBI" id="CHEBI:59789"/>
    </ligand>
</feature>
<dbReference type="Gene3D" id="3.40.50.150">
    <property type="entry name" value="Vaccinia Virus protein VP39"/>
    <property type="match status" value="1"/>
</dbReference>
<feature type="active site" evidence="7">
    <location>
        <position position="514"/>
    </location>
</feature>
<dbReference type="InterPro" id="IPR045850">
    <property type="entry name" value="TRM2_met"/>
</dbReference>
<comment type="similarity">
    <text evidence="6">Belongs to the class I-like SAM-binding methyltransferase superfamily. RNA M5U methyltransferase family.</text>
</comment>
<dbReference type="PROSITE" id="PS51687">
    <property type="entry name" value="SAM_MT_RNA_M5U"/>
    <property type="match status" value="1"/>
</dbReference>
<dbReference type="GO" id="GO:0032259">
    <property type="term" value="P:methylation"/>
    <property type="evidence" value="ECO:0007669"/>
    <property type="project" value="UniProtKB-KW"/>
</dbReference>
<feature type="active site" description="Nucleophile" evidence="6">
    <location>
        <position position="514"/>
    </location>
</feature>
<dbReference type="Proteomes" id="UP001620626">
    <property type="component" value="Unassembled WGS sequence"/>
</dbReference>
<feature type="domain" description="RRM" evidence="8">
    <location>
        <begin position="17"/>
        <end position="85"/>
    </location>
</feature>
<evidence type="ECO:0000256" key="5">
    <source>
        <dbReference type="ARBA" id="ARBA00047278"/>
    </source>
</evidence>
<dbReference type="SUPFAM" id="SSF53335">
    <property type="entry name" value="S-adenosyl-L-methionine-dependent methyltransferases"/>
    <property type="match status" value="1"/>
</dbReference>
<keyword evidence="3 6" id="KW-0949">S-adenosyl-L-methionine</keyword>
<reference evidence="9 10" key="1">
    <citation type="submission" date="2024-10" db="EMBL/GenBank/DDBJ databases">
        <authorList>
            <person name="Kim D."/>
        </authorList>
    </citation>
    <scope>NUCLEOTIDE SEQUENCE [LARGE SCALE GENOMIC DNA]</scope>
    <source>
        <strain evidence="9">BH-2024</strain>
    </source>
</reference>
<comment type="caution">
    <text evidence="6">Lacks conserved residue(s) required for the propagation of feature annotation.</text>
</comment>
<keyword evidence="2 6" id="KW-0808">Transferase</keyword>
<dbReference type="GO" id="GO:0009451">
    <property type="term" value="P:RNA modification"/>
    <property type="evidence" value="ECO:0007669"/>
    <property type="project" value="UniProtKB-ARBA"/>
</dbReference>
<protein>
    <recommendedName>
        <fullName evidence="4">tRNA (uracil(54)-C(5))-methyltransferase</fullName>
        <ecNumber evidence="4">2.1.1.35</ecNumber>
    </recommendedName>
</protein>
<dbReference type="SUPFAM" id="SSF54928">
    <property type="entry name" value="RNA-binding domain, RBD"/>
    <property type="match status" value="1"/>
</dbReference>
<dbReference type="PANTHER" id="PTHR45904:SF2">
    <property type="entry name" value="TRNA (URACIL-5-)-METHYLTRANSFERASE HOMOLOG A"/>
    <property type="match status" value="1"/>
</dbReference>
<organism evidence="9 10">
    <name type="scientific">Heterodera trifolii</name>
    <dbReference type="NCBI Taxonomy" id="157864"/>
    <lineage>
        <taxon>Eukaryota</taxon>
        <taxon>Metazoa</taxon>
        <taxon>Ecdysozoa</taxon>
        <taxon>Nematoda</taxon>
        <taxon>Chromadorea</taxon>
        <taxon>Rhabditida</taxon>
        <taxon>Tylenchina</taxon>
        <taxon>Tylenchomorpha</taxon>
        <taxon>Tylenchoidea</taxon>
        <taxon>Heteroderidae</taxon>
        <taxon>Heteroderinae</taxon>
        <taxon>Heterodera</taxon>
    </lineage>
</organism>
<dbReference type="InterPro" id="IPR035979">
    <property type="entry name" value="RBD_domain_sf"/>
</dbReference>
<evidence type="ECO:0000256" key="4">
    <source>
        <dbReference type="ARBA" id="ARBA00033763"/>
    </source>
</evidence>
<keyword evidence="10" id="KW-1185">Reference proteome</keyword>
<gene>
    <name evidence="9" type="ORF">niasHT_038110</name>
</gene>
<keyword evidence="1 6" id="KW-0489">Methyltransferase</keyword>
<evidence type="ECO:0000313" key="9">
    <source>
        <dbReference type="EMBL" id="KAL3068120.1"/>
    </source>
</evidence>
<name>A0ABD2HS93_9BILA</name>
<dbReference type="SMART" id="SM00360">
    <property type="entry name" value="RRM"/>
    <property type="match status" value="1"/>
</dbReference>
<dbReference type="GO" id="GO:0030697">
    <property type="term" value="F:tRNA (uracil(54)-C5)-methyltransferase activity, S-adenosyl methionine-dependent"/>
    <property type="evidence" value="ECO:0007669"/>
    <property type="project" value="UniProtKB-EC"/>
</dbReference>
<comment type="caution">
    <text evidence="9">The sequence shown here is derived from an EMBL/GenBank/DDBJ whole genome shotgun (WGS) entry which is preliminary data.</text>
</comment>
<feature type="binding site" evidence="6">
    <location>
        <position position="343"/>
    </location>
    <ligand>
        <name>S-adenosyl-L-methionine</name>
        <dbReference type="ChEBI" id="CHEBI:59789"/>
    </ligand>
</feature>
<evidence type="ECO:0000256" key="7">
    <source>
        <dbReference type="PROSITE-ProRule" id="PRU10015"/>
    </source>
</evidence>
<evidence type="ECO:0000256" key="2">
    <source>
        <dbReference type="ARBA" id="ARBA00022679"/>
    </source>
</evidence>
<dbReference type="InterPro" id="IPR030390">
    <property type="entry name" value="MeTrfase_TrmA_AS"/>
</dbReference>
<sequence>MVSEEKDTSLVGVTECRIKISNFSPFVGTAQLKKFIQGRLGNISFRKLKFAGRIVFITMDSEECAERAIHLLDNAIFKKNCLSVTKANDLPKCPKTVSVAQTDEVEKSCKKLVTPLFDVPYEEQLKIKFDHSKRVLELLQKKLTQANATNSLIAKESLPKNVLPSPLVDEYRNKCEFSVGYSSGDNRSPVVGFMSGKMVNRQCNVLAPDECSNLTRNTRSIVRHFEAFVRKFGEEPFDEFERKGFWKMLTVKDFSGDTMIIVTVHPHPNSEVTHNAKTKLSEFFLPSDPFRDEAAQFNVTSFYWQEQANAGDERIYEHVAGAPFVYESLLGLNFRISPSTFFQVNTRATETLYETIGNLLGLPSAEKGDLRKDEITQLFTTEKRPFVVLDVCCGAGTISLCLMQRIRKAILSLPSPSLCPISFGCVGIELNREAVRDARKNASENGFDAKSCVYIDGEAERIFKELEYHMPSGCPLNSSQIFGVIDPPRAGVSDKVIIGCRRLNSLRTLCYVSCDPKAATKNLIDLCRPPSRKFDGDSFRIVDIQPVDLFPQTEHVEWVIKLQR</sequence>
<dbReference type="Gene3D" id="2.40.50.1070">
    <property type="match status" value="1"/>
</dbReference>
<dbReference type="PROSITE" id="PS01230">
    <property type="entry name" value="TRMA_1"/>
    <property type="match status" value="1"/>
</dbReference>
<feature type="binding site" evidence="6">
    <location>
        <position position="429"/>
    </location>
    <ligand>
        <name>S-adenosyl-L-methionine</name>
        <dbReference type="ChEBI" id="CHEBI:59789"/>
    </ligand>
</feature>
<dbReference type="PROSITE" id="PS01231">
    <property type="entry name" value="TRMA_2"/>
    <property type="match status" value="1"/>
</dbReference>
<evidence type="ECO:0000313" key="10">
    <source>
        <dbReference type="Proteomes" id="UP001620626"/>
    </source>
</evidence>